<dbReference type="PROSITE" id="PS50902">
    <property type="entry name" value="FLAVODOXIN_LIKE"/>
    <property type="match status" value="1"/>
</dbReference>
<dbReference type="InterPro" id="IPR052200">
    <property type="entry name" value="Protoporphyrinogen_IX_DH"/>
</dbReference>
<evidence type="ECO:0000313" key="3">
    <source>
        <dbReference type="Proteomes" id="UP000229916"/>
    </source>
</evidence>
<protein>
    <submittedName>
        <fullName evidence="2">Flavodoxin</fullName>
    </submittedName>
</protein>
<organism evidence="2 3">
    <name type="scientific">candidate division WWE3 bacterium CG06_land_8_20_14_3_00_42_16</name>
    <dbReference type="NCBI Taxonomy" id="1975083"/>
    <lineage>
        <taxon>Bacteria</taxon>
        <taxon>Katanobacteria</taxon>
    </lineage>
</organism>
<name>A0A2M7ALG0_UNCKA</name>
<dbReference type="GO" id="GO:0006783">
    <property type="term" value="P:heme biosynthetic process"/>
    <property type="evidence" value="ECO:0007669"/>
    <property type="project" value="TreeGrafter"/>
</dbReference>
<sequence>MKTLIIYVSIHHQNTAKIAQVLAEVLQADLKNPAEIELDSFRDYDLVGFGSGIYFGKHHRRIYELIESLPEQEGKKAFIFSTSGMVKIFNVHDFDLALRKTLESRGFQVIGEFNCRGWDSYPKLLRPWGGINRGRPDSADFEKAKRFAEKIIAKHLA</sequence>
<dbReference type="GO" id="GO:0010181">
    <property type="term" value="F:FMN binding"/>
    <property type="evidence" value="ECO:0007669"/>
    <property type="project" value="InterPro"/>
</dbReference>
<dbReference type="GO" id="GO:0070819">
    <property type="term" value="F:menaquinone-dependent protoporphyrinogen oxidase activity"/>
    <property type="evidence" value="ECO:0007669"/>
    <property type="project" value="TreeGrafter"/>
</dbReference>
<evidence type="ECO:0000259" key="1">
    <source>
        <dbReference type="PROSITE" id="PS50902"/>
    </source>
</evidence>
<dbReference type="PANTHER" id="PTHR38030">
    <property type="entry name" value="PROTOPORPHYRINOGEN IX DEHYDROGENASE [MENAQUINONE]"/>
    <property type="match status" value="1"/>
</dbReference>
<dbReference type="InterPro" id="IPR008254">
    <property type="entry name" value="Flavodoxin/NO_synth"/>
</dbReference>
<dbReference type="Proteomes" id="UP000229916">
    <property type="component" value="Unassembled WGS sequence"/>
</dbReference>
<gene>
    <name evidence="2" type="ORF">COS81_04870</name>
</gene>
<dbReference type="AlphaFoldDB" id="A0A2M7ALG0"/>
<dbReference type="Gene3D" id="3.40.50.360">
    <property type="match status" value="1"/>
</dbReference>
<dbReference type="EMBL" id="PEWD01000095">
    <property type="protein sequence ID" value="PIU68177.1"/>
    <property type="molecule type" value="Genomic_DNA"/>
</dbReference>
<feature type="domain" description="Flavodoxin-like" evidence="1">
    <location>
        <begin position="4"/>
        <end position="152"/>
    </location>
</feature>
<dbReference type="SUPFAM" id="SSF52218">
    <property type="entry name" value="Flavoproteins"/>
    <property type="match status" value="1"/>
</dbReference>
<proteinExistence type="predicted"/>
<dbReference type="PANTHER" id="PTHR38030:SF2">
    <property type="entry name" value="PROTOPORPHYRINOGEN IX DEHYDROGENASE [QUINONE]"/>
    <property type="match status" value="1"/>
</dbReference>
<comment type="caution">
    <text evidence="2">The sequence shown here is derived from an EMBL/GenBank/DDBJ whole genome shotgun (WGS) entry which is preliminary data.</text>
</comment>
<dbReference type="InterPro" id="IPR029039">
    <property type="entry name" value="Flavoprotein-like_sf"/>
</dbReference>
<evidence type="ECO:0000313" key="2">
    <source>
        <dbReference type="EMBL" id="PIU68177.1"/>
    </source>
</evidence>
<dbReference type="Pfam" id="PF12724">
    <property type="entry name" value="Flavodoxin_5"/>
    <property type="match status" value="1"/>
</dbReference>
<dbReference type="InterPro" id="IPR026816">
    <property type="entry name" value="Flavodoxin_dom"/>
</dbReference>
<reference evidence="3" key="1">
    <citation type="submission" date="2017-09" db="EMBL/GenBank/DDBJ databases">
        <title>Depth-based differentiation of microbial function through sediment-hosted aquifers and enrichment of novel symbionts in the deep terrestrial subsurface.</title>
        <authorList>
            <person name="Probst A.J."/>
            <person name="Ladd B."/>
            <person name="Jarett J.K."/>
            <person name="Geller-Mcgrath D.E."/>
            <person name="Sieber C.M.K."/>
            <person name="Emerson J.B."/>
            <person name="Anantharaman K."/>
            <person name="Thomas B.C."/>
            <person name="Malmstrom R."/>
            <person name="Stieglmeier M."/>
            <person name="Klingl A."/>
            <person name="Woyke T."/>
            <person name="Ryan C.M."/>
            <person name="Banfield J.F."/>
        </authorList>
    </citation>
    <scope>NUCLEOTIDE SEQUENCE [LARGE SCALE GENOMIC DNA]</scope>
</reference>
<accession>A0A2M7ALG0</accession>